<sequence>MQYAVDLWAPGMTARLDGAVAWVRGSDLAPFLAGLAEDFRGWDGERTWQTHDGDLTVTAVHRSGGHTGLTWTLRPWRLSAGGWSASATTWLEAGEDMRSFAADIGHFLAWEPAHP</sequence>
<dbReference type="Proteomes" id="UP000252004">
    <property type="component" value="Plasmid unnamed2"/>
</dbReference>
<keyword evidence="2" id="KW-1185">Reference proteome</keyword>
<dbReference type="AlphaFoldDB" id="A0A344UBR5"/>
<name>A0A344UBR5_9ACTN</name>
<dbReference type="OrthoDB" id="4548929at2"/>
<dbReference type="Pfam" id="PF19739">
    <property type="entry name" value="DUF6228"/>
    <property type="match status" value="1"/>
</dbReference>
<proteinExistence type="predicted"/>
<keyword evidence="1" id="KW-0614">Plasmid</keyword>
<evidence type="ECO:0000313" key="2">
    <source>
        <dbReference type="Proteomes" id="UP000252004"/>
    </source>
</evidence>
<gene>
    <name evidence="1" type="ORF">C0216_32215</name>
</gene>
<protein>
    <submittedName>
        <fullName evidence="1">Uncharacterized protein</fullName>
    </submittedName>
</protein>
<dbReference type="KEGG" id="sgz:C0216_32215"/>
<evidence type="ECO:0000313" key="1">
    <source>
        <dbReference type="EMBL" id="AXE28336.1"/>
    </source>
</evidence>
<accession>A0A344UBR5</accession>
<organism evidence="1 2">
    <name type="scientific">Streptomyces globosus</name>
    <dbReference type="NCBI Taxonomy" id="68209"/>
    <lineage>
        <taxon>Bacteria</taxon>
        <taxon>Bacillati</taxon>
        <taxon>Actinomycetota</taxon>
        <taxon>Actinomycetes</taxon>
        <taxon>Kitasatosporales</taxon>
        <taxon>Streptomycetaceae</taxon>
        <taxon>Streptomyces</taxon>
    </lineage>
</organism>
<reference evidence="1 2" key="1">
    <citation type="submission" date="2018-01" db="EMBL/GenBank/DDBJ databases">
        <title>Draft genome Sequence of streptomyces globosus LZH-48.</title>
        <authorList>
            <person name="Ran K."/>
            <person name="Li Z."/>
            <person name="Wei S."/>
            <person name="Dong R."/>
        </authorList>
    </citation>
    <scope>NUCLEOTIDE SEQUENCE [LARGE SCALE GENOMIC DNA]</scope>
    <source>
        <strain evidence="1 2">LZH-48</strain>
        <plasmid evidence="1 2">unnamed2</plasmid>
    </source>
</reference>
<dbReference type="InterPro" id="IPR046196">
    <property type="entry name" value="DUF6228"/>
</dbReference>
<dbReference type="EMBL" id="CP030864">
    <property type="protein sequence ID" value="AXE28336.1"/>
    <property type="molecule type" value="Genomic_DNA"/>
</dbReference>
<geneLocation type="plasmid" evidence="1 2">
    <name>unnamed2</name>
</geneLocation>